<dbReference type="RefSeq" id="WP_202199452.1">
    <property type="nucleotide sequence ID" value="NZ_BAAATO010000072.1"/>
</dbReference>
<dbReference type="NCBIfam" id="TIGR03930">
    <property type="entry name" value="WXG100_ESAT6"/>
    <property type="match status" value="1"/>
</dbReference>
<dbReference type="Proteomes" id="UP000608522">
    <property type="component" value="Unassembled WGS sequence"/>
</dbReference>
<name>A0ABQ3TAJ2_9ACTN</name>
<comment type="caution">
    <text evidence="2">The sequence shown here is derived from an EMBL/GenBank/DDBJ whole genome shotgun (WGS) entry which is preliminary data.</text>
</comment>
<reference evidence="3" key="1">
    <citation type="submission" date="2023-07" db="EMBL/GenBank/DDBJ databases">
        <title>Whole genome shotgun sequence of Streptomyces spororaveus NBRC 15456.</title>
        <authorList>
            <person name="Komaki H."/>
            <person name="Tamura T."/>
        </authorList>
    </citation>
    <scope>NUCLEOTIDE SEQUENCE [LARGE SCALE GENOMIC DNA]</scope>
    <source>
        <strain evidence="3">NBRC 15456</strain>
    </source>
</reference>
<sequence>MSGANDGHTKVRYESVQQMADRIRVVSGNIIQDLKEMETALKVVTDTWDGDAHQEYVTLQGKYRAKADHMQKTLEQVARLIEQGKGDYRATDVKASRLFTEAY</sequence>
<dbReference type="SUPFAM" id="SSF140453">
    <property type="entry name" value="EsxAB dimer-like"/>
    <property type="match status" value="1"/>
</dbReference>
<proteinExistence type="inferred from homology"/>
<evidence type="ECO:0000313" key="2">
    <source>
        <dbReference type="EMBL" id="GHI77392.1"/>
    </source>
</evidence>
<dbReference type="Pfam" id="PF06013">
    <property type="entry name" value="WXG100"/>
    <property type="match status" value="1"/>
</dbReference>
<dbReference type="EMBL" id="BNED01000005">
    <property type="protein sequence ID" value="GHI77392.1"/>
    <property type="molecule type" value="Genomic_DNA"/>
</dbReference>
<dbReference type="Gene3D" id="1.10.287.1060">
    <property type="entry name" value="ESAT-6-like"/>
    <property type="match status" value="1"/>
</dbReference>
<evidence type="ECO:0000313" key="3">
    <source>
        <dbReference type="Proteomes" id="UP000608522"/>
    </source>
</evidence>
<dbReference type="InterPro" id="IPR010310">
    <property type="entry name" value="T7SS_ESAT-6-like"/>
</dbReference>
<comment type="similarity">
    <text evidence="1">Belongs to the WXG100 family.</text>
</comment>
<accession>A0ABQ3TAJ2</accession>
<organism evidence="2 3">
    <name type="scientific">Streptomyces spororaveus</name>
    <dbReference type="NCBI Taxonomy" id="284039"/>
    <lineage>
        <taxon>Bacteria</taxon>
        <taxon>Bacillati</taxon>
        <taxon>Actinomycetota</taxon>
        <taxon>Actinomycetes</taxon>
        <taxon>Kitasatosporales</taxon>
        <taxon>Streptomycetaceae</taxon>
        <taxon>Streptomyces</taxon>
    </lineage>
</organism>
<keyword evidence="3" id="KW-1185">Reference proteome</keyword>
<gene>
    <name evidence="2" type="ORF">Sspor_29530</name>
</gene>
<dbReference type="InterPro" id="IPR036689">
    <property type="entry name" value="ESAT-6-like_sf"/>
</dbReference>
<evidence type="ECO:0000256" key="1">
    <source>
        <dbReference type="RuleBase" id="RU362001"/>
    </source>
</evidence>
<protein>
    <recommendedName>
        <fullName evidence="1">ESAT-6-like protein</fullName>
    </recommendedName>
</protein>